<organism evidence="2">
    <name type="scientific">hydrothermal vent metagenome</name>
    <dbReference type="NCBI Taxonomy" id="652676"/>
    <lineage>
        <taxon>unclassified sequences</taxon>
        <taxon>metagenomes</taxon>
        <taxon>ecological metagenomes</taxon>
    </lineage>
</organism>
<reference evidence="2" key="1">
    <citation type="submission" date="2018-06" db="EMBL/GenBank/DDBJ databases">
        <authorList>
            <person name="Zhirakovskaya E."/>
        </authorList>
    </citation>
    <scope>NUCLEOTIDE SEQUENCE</scope>
</reference>
<sequence length="108" mass="11664">MLRKLWNDEAGFVISAELVLVLTIGVLSMVVGLNAVAKSVTMELNDVSNAIGAVDQSYSYTGLYNSHGNSAKNGSGFVDSQDECDCSVVYTPQPYPKTDASGRRRENR</sequence>
<feature type="transmembrane region" description="Helical" evidence="1">
    <location>
        <begin position="12"/>
        <end position="36"/>
    </location>
</feature>
<gene>
    <name evidence="2" type="ORF">MNBD_PLANCTO02-517</name>
</gene>
<evidence type="ECO:0008006" key="3">
    <source>
        <dbReference type="Google" id="ProtNLM"/>
    </source>
</evidence>
<proteinExistence type="predicted"/>
<evidence type="ECO:0000256" key="1">
    <source>
        <dbReference type="SAM" id="Phobius"/>
    </source>
</evidence>
<dbReference type="AlphaFoldDB" id="A0A3B1DUS4"/>
<accession>A0A3B1DUS4</accession>
<dbReference type="EMBL" id="UOGL01000679">
    <property type="protein sequence ID" value="VAX42661.1"/>
    <property type="molecule type" value="Genomic_DNA"/>
</dbReference>
<evidence type="ECO:0000313" key="2">
    <source>
        <dbReference type="EMBL" id="VAX42661.1"/>
    </source>
</evidence>
<name>A0A3B1DUS4_9ZZZZ</name>
<keyword evidence="1" id="KW-1133">Transmembrane helix</keyword>
<protein>
    <recommendedName>
        <fullName evidence="3">Branched-chain amino acid aminotransferase</fullName>
    </recommendedName>
</protein>
<keyword evidence="1" id="KW-0472">Membrane</keyword>
<keyword evidence="1" id="KW-0812">Transmembrane</keyword>